<accession>A0AAV8X658</accession>
<feature type="region of interest" description="Disordered" evidence="1">
    <location>
        <begin position="69"/>
        <end position="121"/>
    </location>
</feature>
<dbReference type="EMBL" id="JANEYF010003794">
    <property type="protein sequence ID" value="KAJ8934028.1"/>
    <property type="molecule type" value="Genomic_DNA"/>
</dbReference>
<dbReference type="Proteomes" id="UP001162156">
    <property type="component" value="Unassembled WGS sequence"/>
</dbReference>
<sequence>MTPEDLSRSPTPNFTSTHLTKLSTNRSPQHKNYGPQSLPVIPTSPKSKHVSSIQIPVDSKVMKSEAILQVTDTDHSDTTSEMSDEGYRSLGIVQDKSKQRSSLYSQNSAEDAEENGSSLKTALQVYTEDDLNDFGLRKTQFSQRIYENDIRAKLERNLQSMEKLTEFPNKSPKTQKENSFTKQKENSFTLQKEKSLSRANSTEGSIEVHKSPKRQPTPVKKVESKINTWNGRPKTSRPSLTTETYVSPFARNSTGRRSVSAVNHDRRSTSANTSPTKGRLRQELLQAVKQSEDDAIIAQQVQELLKKYGSLNTLNDEQDFQPSKFTRNTGDRMSYRSPRKDSRPENNLSRIPAPMSYPKA</sequence>
<name>A0AAV8X658_9CUCU</name>
<feature type="compositionally biased region" description="Basic and acidic residues" evidence="1">
    <location>
        <begin position="329"/>
        <end position="344"/>
    </location>
</feature>
<feature type="region of interest" description="Disordered" evidence="1">
    <location>
        <begin position="314"/>
        <end position="360"/>
    </location>
</feature>
<evidence type="ECO:0000313" key="2">
    <source>
        <dbReference type="EMBL" id="KAJ8934028.1"/>
    </source>
</evidence>
<protein>
    <submittedName>
        <fullName evidence="2">Uncharacterized protein</fullName>
    </submittedName>
</protein>
<comment type="caution">
    <text evidence="2">The sequence shown here is derived from an EMBL/GenBank/DDBJ whole genome shotgun (WGS) entry which is preliminary data.</text>
</comment>
<gene>
    <name evidence="2" type="ORF">NQ314_013625</name>
</gene>
<feature type="compositionally biased region" description="Polar residues" evidence="1">
    <location>
        <begin position="314"/>
        <end position="328"/>
    </location>
</feature>
<feature type="compositionally biased region" description="Polar residues" evidence="1">
    <location>
        <begin position="8"/>
        <end position="27"/>
    </location>
</feature>
<proteinExistence type="predicted"/>
<dbReference type="AlphaFoldDB" id="A0AAV8X658"/>
<feature type="compositionally biased region" description="Polar residues" evidence="1">
    <location>
        <begin position="177"/>
        <end position="190"/>
    </location>
</feature>
<organism evidence="2 3">
    <name type="scientific">Rhamnusium bicolor</name>
    <dbReference type="NCBI Taxonomy" id="1586634"/>
    <lineage>
        <taxon>Eukaryota</taxon>
        <taxon>Metazoa</taxon>
        <taxon>Ecdysozoa</taxon>
        <taxon>Arthropoda</taxon>
        <taxon>Hexapoda</taxon>
        <taxon>Insecta</taxon>
        <taxon>Pterygota</taxon>
        <taxon>Neoptera</taxon>
        <taxon>Endopterygota</taxon>
        <taxon>Coleoptera</taxon>
        <taxon>Polyphaga</taxon>
        <taxon>Cucujiformia</taxon>
        <taxon>Chrysomeloidea</taxon>
        <taxon>Cerambycidae</taxon>
        <taxon>Lepturinae</taxon>
        <taxon>Rhagiini</taxon>
        <taxon>Rhamnusium</taxon>
    </lineage>
</organism>
<evidence type="ECO:0000313" key="3">
    <source>
        <dbReference type="Proteomes" id="UP001162156"/>
    </source>
</evidence>
<feature type="region of interest" description="Disordered" evidence="1">
    <location>
        <begin position="1"/>
        <end position="57"/>
    </location>
</feature>
<reference evidence="2" key="1">
    <citation type="journal article" date="2023" name="Insect Mol. Biol.">
        <title>Genome sequencing provides insights into the evolution of gene families encoding plant cell wall-degrading enzymes in longhorned beetles.</title>
        <authorList>
            <person name="Shin N.R."/>
            <person name="Okamura Y."/>
            <person name="Kirsch R."/>
            <person name="Pauchet Y."/>
        </authorList>
    </citation>
    <scope>NUCLEOTIDE SEQUENCE</scope>
    <source>
        <strain evidence="2">RBIC_L_NR</strain>
    </source>
</reference>
<feature type="compositionally biased region" description="Polar residues" evidence="1">
    <location>
        <begin position="100"/>
        <end position="121"/>
    </location>
</feature>
<feature type="region of interest" description="Disordered" evidence="1">
    <location>
        <begin position="161"/>
        <end position="279"/>
    </location>
</feature>
<keyword evidence="3" id="KW-1185">Reference proteome</keyword>
<evidence type="ECO:0000256" key="1">
    <source>
        <dbReference type="SAM" id="MobiDB-lite"/>
    </source>
</evidence>
<feature type="compositionally biased region" description="Polar residues" evidence="1">
    <location>
        <begin position="236"/>
        <end position="261"/>
    </location>
</feature>